<keyword evidence="1" id="KW-0812">Transmembrane</keyword>
<protein>
    <recommendedName>
        <fullName evidence="4">JmjC domain-containing protein</fullName>
    </recommendedName>
</protein>
<evidence type="ECO:0000256" key="1">
    <source>
        <dbReference type="SAM" id="Phobius"/>
    </source>
</evidence>
<dbReference type="Gene3D" id="2.60.120.650">
    <property type="entry name" value="Cupin"/>
    <property type="match status" value="1"/>
</dbReference>
<reference evidence="2" key="2">
    <citation type="submission" date="2024-10" db="UniProtKB">
        <authorList>
            <consortium name="EnsemblProtists"/>
        </authorList>
    </citation>
    <scope>IDENTIFICATION</scope>
</reference>
<dbReference type="GeneID" id="17264396"/>
<proteinExistence type="predicted"/>
<keyword evidence="1" id="KW-0472">Membrane</keyword>
<sequence>MYLESGVGDQDICYSNADEPVTAFKKSLPLRSFLKQLDEGTPIKHFADAFPPHEFLLNTKVALMEQVDLRALQDASFCGQGPWDWNSWPLLPPYLLASEDLRKPIDWTKAPECLKGLGGWTVDIKPGQMLFMPSTTWHWFSAEEVSFAFVLRCRSFSSVLGSLKFFWGPQSPAVLLPGYGAMWAKIPPDLRQKMIRFRFLPPALASPIFRASILILGLPVYLWLLVRFGMSYLLMSCTSSKKARFCSSKTITADKRGGAD</sequence>
<accession>A0A0D3J5R4</accession>
<dbReference type="Proteomes" id="UP000013827">
    <property type="component" value="Unassembled WGS sequence"/>
</dbReference>
<dbReference type="KEGG" id="ehx:EMIHUDRAFT_209463"/>
<reference evidence="3" key="1">
    <citation type="journal article" date="2013" name="Nature">
        <title>Pan genome of the phytoplankton Emiliania underpins its global distribution.</title>
        <authorList>
            <person name="Read B.A."/>
            <person name="Kegel J."/>
            <person name="Klute M.J."/>
            <person name="Kuo A."/>
            <person name="Lefebvre S.C."/>
            <person name="Maumus F."/>
            <person name="Mayer C."/>
            <person name="Miller J."/>
            <person name="Monier A."/>
            <person name="Salamov A."/>
            <person name="Young J."/>
            <person name="Aguilar M."/>
            <person name="Claverie J.M."/>
            <person name="Frickenhaus S."/>
            <person name="Gonzalez K."/>
            <person name="Herman E.K."/>
            <person name="Lin Y.C."/>
            <person name="Napier J."/>
            <person name="Ogata H."/>
            <person name="Sarno A.F."/>
            <person name="Shmutz J."/>
            <person name="Schroeder D."/>
            <person name="de Vargas C."/>
            <person name="Verret F."/>
            <person name="von Dassow P."/>
            <person name="Valentin K."/>
            <person name="Van de Peer Y."/>
            <person name="Wheeler G."/>
            <person name="Dacks J.B."/>
            <person name="Delwiche C.F."/>
            <person name="Dyhrman S.T."/>
            <person name="Glockner G."/>
            <person name="John U."/>
            <person name="Richards T."/>
            <person name="Worden A.Z."/>
            <person name="Zhang X."/>
            <person name="Grigoriev I.V."/>
            <person name="Allen A.E."/>
            <person name="Bidle K."/>
            <person name="Borodovsky M."/>
            <person name="Bowler C."/>
            <person name="Brownlee C."/>
            <person name="Cock J.M."/>
            <person name="Elias M."/>
            <person name="Gladyshev V.N."/>
            <person name="Groth M."/>
            <person name="Guda C."/>
            <person name="Hadaegh A."/>
            <person name="Iglesias-Rodriguez M.D."/>
            <person name="Jenkins J."/>
            <person name="Jones B.M."/>
            <person name="Lawson T."/>
            <person name="Leese F."/>
            <person name="Lindquist E."/>
            <person name="Lobanov A."/>
            <person name="Lomsadze A."/>
            <person name="Malik S.B."/>
            <person name="Marsh M.E."/>
            <person name="Mackinder L."/>
            <person name="Mock T."/>
            <person name="Mueller-Roeber B."/>
            <person name="Pagarete A."/>
            <person name="Parker M."/>
            <person name="Probert I."/>
            <person name="Quesneville H."/>
            <person name="Raines C."/>
            <person name="Rensing S.A."/>
            <person name="Riano-Pachon D.M."/>
            <person name="Richier S."/>
            <person name="Rokitta S."/>
            <person name="Shiraiwa Y."/>
            <person name="Soanes D.M."/>
            <person name="van der Giezen M."/>
            <person name="Wahlund T.M."/>
            <person name="Williams B."/>
            <person name="Wilson W."/>
            <person name="Wolfe G."/>
            <person name="Wurch L.L."/>
        </authorList>
    </citation>
    <scope>NUCLEOTIDE SEQUENCE</scope>
</reference>
<evidence type="ECO:0000313" key="2">
    <source>
        <dbReference type="EnsemblProtists" id="EOD18849"/>
    </source>
</evidence>
<organism evidence="2 3">
    <name type="scientific">Emiliania huxleyi (strain CCMP1516)</name>
    <dbReference type="NCBI Taxonomy" id="280463"/>
    <lineage>
        <taxon>Eukaryota</taxon>
        <taxon>Haptista</taxon>
        <taxon>Haptophyta</taxon>
        <taxon>Prymnesiophyceae</taxon>
        <taxon>Isochrysidales</taxon>
        <taxon>Noelaerhabdaceae</taxon>
        <taxon>Emiliania</taxon>
    </lineage>
</organism>
<name>A0A0D3J5R4_EMIH1</name>
<dbReference type="EnsemblProtists" id="EOD18849">
    <property type="protein sequence ID" value="EOD18849"/>
    <property type="gene ID" value="EMIHUDRAFT_209463"/>
</dbReference>
<evidence type="ECO:0000313" key="3">
    <source>
        <dbReference type="Proteomes" id="UP000013827"/>
    </source>
</evidence>
<dbReference type="SUPFAM" id="SSF51197">
    <property type="entry name" value="Clavaminate synthase-like"/>
    <property type="match status" value="1"/>
</dbReference>
<feature type="transmembrane region" description="Helical" evidence="1">
    <location>
        <begin position="208"/>
        <end position="226"/>
    </location>
</feature>
<dbReference type="AlphaFoldDB" id="A0A0D3J5R4"/>
<keyword evidence="3" id="KW-1185">Reference proteome</keyword>
<dbReference type="RefSeq" id="XP_005771278.1">
    <property type="nucleotide sequence ID" value="XM_005771221.1"/>
</dbReference>
<dbReference type="HOGENOM" id="CLU_1071302_0_0_1"/>
<keyword evidence="1" id="KW-1133">Transmembrane helix</keyword>
<dbReference type="PaxDb" id="2903-EOD18849"/>
<evidence type="ECO:0008006" key="4">
    <source>
        <dbReference type="Google" id="ProtNLM"/>
    </source>
</evidence>